<name>A0ABV6NIY6_9BACI</name>
<dbReference type="EMBL" id="JBHLTR010000035">
    <property type="protein sequence ID" value="MFC0560681.1"/>
    <property type="molecule type" value="Genomic_DNA"/>
</dbReference>
<comment type="caution">
    <text evidence="1">The sequence shown here is derived from an EMBL/GenBank/DDBJ whole genome shotgun (WGS) entry which is preliminary data.</text>
</comment>
<organism evidence="1 2">
    <name type="scientific">Halalkalibacter alkalisediminis</name>
    <dbReference type="NCBI Taxonomy" id="935616"/>
    <lineage>
        <taxon>Bacteria</taxon>
        <taxon>Bacillati</taxon>
        <taxon>Bacillota</taxon>
        <taxon>Bacilli</taxon>
        <taxon>Bacillales</taxon>
        <taxon>Bacillaceae</taxon>
        <taxon>Halalkalibacter</taxon>
    </lineage>
</organism>
<reference evidence="1 2" key="1">
    <citation type="submission" date="2024-09" db="EMBL/GenBank/DDBJ databases">
        <authorList>
            <person name="Sun Q."/>
            <person name="Mori K."/>
        </authorList>
    </citation>
    <scope>NUCLEOTIDE SEQUENCE [LARGE SCALE GENOMIC DNA]</scope>
    <source>
        <strain evidence="1 2">NCAIM B.02301</strain>
    </source>
</reference>
<evidence type="ECO:0000313" key="2">
    <source>
        <dbReference type="Proteomes" id="UP001589833"/>
    </source>
</evidence>
<gene>
    <name evidence="1" type="ORF">ACFFH4_16990</name>
</gene>
<accession>A0ABV6NIY6</accession>
<keyword evidence="2" id="KW-1185">Reference proteome</keyword>
<evidence type="ECO:0000313" key="1">
    <source>
        <dbReference type="EMBL" id="MFC0560681.1"/>
    </source>
</evidence>
<proteinExistence type="predicted"/>
<sequence length="40" mass="4185">MKKLVLGLIAVALLTFALPQTGELSLPGGSDRVNSVEQAF</sequence>
<dbReference type="RefSeq" id="WP_273848198.1">
    <property type="nucleotide sequence ID" value="NZ_JAQQWT010000056.1"/>
</dbReference>
<protein>
    <submittedName>
        <fullName evidence="1">Uncharacterized protein</fullName>
    </submittedName>
</protein>
<dbReference type="Proteomes" id="UP001589833">
    <property type="component" value="Unassembled WGS sequence"/>
</dbReference>